<feature type="transmembrane region" description="Helical" evidence="14">
    <location>
        <begin position="71"/>
        <end position="90"/>
    </location>
</feature>
<dbReference type="EMBL" id="CP097463">
    <property type="protein sequence ID" value="WAX57159.1"/>
    <property type="molecule type" value="Genomic_DNA"/>
</dbReference>
<keyword evidence="12 14" id="KW-0472">Membrane</keyword>
<evidence type="ECO:0000256" key="14">
    <source>
        <dbReference type="SAM" id="Phobius"/>
    </source>
</evidence>
<keyword evidence="4 14" id="KW-0812">Transmembrane</keyword>
<accession>A0ABY7JX64</accession>
<dbReference type="CDD" id="cd06198">
    <property type="entry name" value="FNR_like_3"/>
    <property type="match status" value="1"/>
</dbReference>
<keyword evidence="6" id="KW-0479">Metal-binding</keyword>
<keyword evidence="7" id="KW-0274">FAD</keyword>
<feature type="compositionally biased region" description="Low complexity" evidence="13">
    <location>
        <begin position="1"/>
        <end position="10"/>
    </location>
</feature>
<keyword evidence="9" id="KW-0560">Oxidoreductase</keyword>
<dbReference type="Gene3D" id="3.40.50.80">
    <property type="entry name" value="Nucleotide-binding domain of ferredoxin-NADP reductase (FNR) module"/>
    <property type="match status" value="1"/>
</dbReference>
<proteinExistence type="predicted"/>
<dbReference type="Proteomes" id="UP001164693">
    <property type="component" value="Chromosome"/>
</dbReference>
<organism evidence="16 17">
    <name type="scientific">Jatrophihabitans cynanchi</name>
    <dbReference type="NCBI Taxonomy" id="2944128"/>
    <lineage>
        <taxon>Bacteria</taxon>
        <taxon>Bacillati</taxon>
        <taxon>Actinomycetota</taxon>
        <taxon>Actinomycetes</taxon>
        <taxon>Jatrophihabitantales</taxon>
        <taxon>Jatrophihabitantaceae</taxon>
        <taxon>Jatrophihabitans</taxon>
    </lineage>
</organism>
<dbReference type="Gene3D" id="2.40.30.10">
    <property type="entry name" value="Translation factors"/>
    <property type="match status" value="1"/>
</dbReference>
<evidence type="ECO:0000256" key="1">
    <source>
        <dbReference type="ARBA" id="ARBA00001974"/>
    </source>
</evidence>
<reference evidence="16" key="1">
    <citation type="submission" date="2022-05" db="EMBL/GenBank/DDBJ databases">
        <title>Jatrophihabitans sp. SB3-54 whole genome sequence.</title>
        <authorList>
            <person name="Suh M.K."/>
            <person name="Eom M.K."/>
            <person name="Kim J.S."/>
            <person name="Kim H.S."/>
            <person name="Do H.E."/>
            <person name="Shin Y.K."/>
            <person name="Lee J.-S."/>
        </authorList>
    </citation>
    <scope>NUCLEOTIDE SEQUENCE</scope>
    <source>
        <strain evidence="16">SB3-54</strain>
    </source>
</reference>
<evidence type="ECO:0000256" key="4">
    <source>
        <dbReference type="ARBA" id="ARBA00022692"/>
    </source>
</evidence>
<evidence type="ECO:0000256" key="13">
    <source>
        <dbReference type="SAM" id="MobiDB-lite"/>
    </source>
</evidence>
<dbReference type="InterPro" id="IPR017938">
    <property type="entry name" value="Riboflavin_synthase-like_b-brl"/>
</dbReference>
<evidence type="ECO:0000256" key="12">
    <source>
        <dbReference type="ARBA" id="ARBA00023136"/>
    </source>
</evidence>
<dbReference type="SUPFAM" id="SSF52343">
    <property type="entry name" value="Ferredoxin reductase-like, C-terminal NADP-linked domain"/>
    <property type="match status" value="1"/>
</dbReference>
<dbReference type="Pfam" id="PF00175">
    <property type="entry name" value="NAD_binding_1"/>
    <property type="match status" value="1"/>
</dbReference>
<comment type="subcellular location">
    <subcellularLocation>
        <location evidence="2">Membrane</location>
        <topology evidence="2">Multi-pass membrane protein</topology>
    </subcellularLocation>
</comment>
<feature type="transmembrane region" description="Helical" evidence="14">
    <location>
        <begin position="344"/>
        <end position="360"/>
    </location>
</feature>
<name>A0ABY7JX64_9ACTN</name>
<evidence type="ECO:0000256" key="7">
    <source>
        <dbReference type="ARBA" id="ARBA00022827"/>
    </source>
</evidence>
<keyword evidence="8 14" id="KW-1133">Transmembrane helix</keyword>
<dbReference type="PANTHER" id="PTHR47354:SF8">
    <property type="entry name" value="1,2-PHENYLACETYL-COA EPOXIDASE, SUBUNIT E"/>
    <property type="match status" value="1"/>
</dbReference>
<evidence type="ECO:0000313" key="16">
    <source>
        <dbReference type="EMBL" id="WAX57159.1"/>
    </source>
</evidence>
<dbReference type="InterPro" id="IPR013130">
    <property type="entry name" value="Fe3_Rdtase_TM_dom"/>
</dbReference>
<keyword evidence="5" id="KW-0001">2Fe-2S</keyword>
<keyword evidence="10" id="KW-0408">Iron</keyword>
<protein>
    <submittedName>
        <fullName evidence="16">Ferredoxin reductase family protein</fullName>
    </submittedName>
</protein>
<dbReference type="Pfam" id="PF01794">
    <property type="entry name" value="Ferric_reduct"/>
    <property type="match status" value="1"/>
</dbReference>
<feature type="transmembrane region" description="Helical" evidence="14">
    <location>
        <begin position="179"/>
        <end position="199"/>
    </location>
</feature>
<evidence type="ECO:0000256" key="9">
    <source>
        <dbReference type="ARBA" id="ARBA00023002"/>
    </source>
</evidence>
<evidence type="ECO:0000256" key="11">
    <source>
        <dbReference type="ARBA" id="ARBA00023014"/>
    </source>
</evidence>
<evidence type="ECO:0000256" key="2">
    <source>
        <dbReference type="ARBA" id="ARBA00004141"/>
    </source>
</evidence>
<dbReference type="InterPro" id="IPR039261">
    <property type="entry name" value="FNR_nucleotide-bd"/>
</dbReference>
<keyword evidence="3" id="KW-0285">Flavoprotein</keyword>
<evidence type="ECO:0000256" key="3">
    <source>
        <dbReference type="ARBA" id="ARBA00022630"/>
    </source>
</evidence>
<evidence type="ECO:0000256" key="8">
    <source>
        <dbReference type="ARBA" id="ARBA00022989"/>
    </source>
</evidence>
<feature type="transmembrane region" description="Helical" evidence="14">
    <location>
        <begin position="34"/>
        <end position="51"/>
    </location>
</feature>
<evidence type="ECO:0000256" key="6">
    <source>
        <dbReference type="ARBA" id="ARBA00022723"/>
    </source>
</evidence>
<feature type="transmembrane region" description="Helical" evidence="14">
    <location>
        <begin position="149"/>
        <end position="167"/>
    </location>
</feature>
<evidence type="ECO:0000256" key="10">
    <source>
        <dbReference type="ARBA" id="ARBA00023004"/>
    </source>
</evidence>
<dbReference type="SUPFAM" id="SSF63380">
    <property type="entry name" value="Riboflavin synthase domain-like"/>
    <property type="match status" value="1"/>
</dbReference>
<dbReference type="InterPro" id="IPR017927">
    <property type="entry name" value="FAD-bd_FR_type"/>
</dbReference>
<gene>
    <name evidence="16" type="ORF">M6B22_21985</name>
</gene>
<feature type="domain" description="FAD-binding FR-type" evidence="15">
    <location>
        <begin position="237"/>
        <end position="337"/>
    </location>
</feature>
<dbReference type="PANTHER" id="PTHR47354">
    <property type="entry name" value="NADH OXIDOREDUCTASE HCR"/>
    <property type="match status" value="1"/>
</dbReference>
<feature type="transmembrane region" description="Helical" evidence="14">
    <location>
        <begin position="211"/>
        <end position="232"/>
    </location>
</feature>
<dbReference type="PRINTS" id="PR00409">
    <property type="entry name" value="PHDIOXRDTASE"/>
</dbReference>
<comment type="cofactor">
    <cofactor evidence="1">
        <name>FAD</name>
        <dbReference type="ChEBI" id="CHEBI:57692"/>
    </cofactor>
</comment>
<sequence length="463" mass="50733">MTATTSRSVPPVAPPAARPAVTRPVPAPGAHPRVVFAIIAAGALACLALWWNNTPAIHGVGDWLTNAGRIFGLLAGYGVVVLVALMARIPPLERGIGADRLARWHAHGGRYTVSLILAHGLLIIWGYSITAHTGVVSQTSTLLTSYPDVLMATVGGLLFVAVGVLSARAARRRMRYETWYYLHLYTYLAIALAFSHQFATGAEFMSNWAARVLWSALYLGVAAAIAWYRVAVPVRQAFRHRMRVARVHHEAPGVVSLIVTGRHLDELGAESGQFFRWRFLTRGLWWAANPYSLSAAPQGSALRITVAHLGEHSAALARLRPGTRVMTEGPYGALTAQRRRQRKVLLIAGGIGITPLRALFETLPGGRDVTLLYRVGHEREVLFRTELAELARQRHARVHVIAGHRAELGYDPLSAEALTANLPDLRAHDVYVCGSESMAEAVITALRRAKVPRRHIHHESFQF</sequence>
<keyword evidence="11" id="KW-0411">Iron-sulfur</keyword>
<dbReference type="PROSITE" id="PS51384">
    <property type="entry name" value="FAD_FR"/>
    <property type="match status" value="1"/>
</dbReference>
<dbReference type="RefSeq" id="WP_269443697.1">
    <property type="nucleotide sequence ID" value="NZ_CP097463.1"/>
</dbReference>
<dbReference type="InterPro" id="IPR001433">
    <property type="entry name" value="OxRdtase_FAD/NAD-bd"/>
</dbReference>
<evidence type="ECO:0000259" key="15">
    <source>
        <dbReference type="PROSITE" id="PS51384"/>
    </source>
</evidence>
<keyword evidence="17" id="KW-1185">Reference proteome</keyword>
<dbReference type="InterPro" id="IPR050415">
    <property type="entry name" value="MRET"/>
</dbReference>
<feature type="transmembrane region" description="Helical" evidence="14">
    <location>
        <begin position="111"/>
        <end position="129"/>
    </location>
</feature>
<evidence type="ECO:0000313" key="17">
    <source>
        <dbReference type="Proteomes" id="UP001164693"/>
    </source>
</evidence>
<evidence type="ECO:0000256" key="5">
    <source>
        <dbReference type="ARBA" id="ARBA00022714"/>
    </source>
</evidence>
<feature type="region of interest" description="Disordered" evidence="13">
    <location>
        <begin position="1"/>
        <end position="20"/>
    </location>
</feature>